<evidence type="ECO:0000256" key="2">
    <source>
        <dbReference type="SAM" id="Phobius"/>
    </source>
</evidence>
<keyword evidence="2" id="KW-0812">Transmembrane</keyword>
<dbReference type="EMBL" id="UYRR01032704">
    <property type="protein sequence ID" value="VDK56545.1"/>
    <property type="molecule type" value="Genomic_DNA"/>
</dbReference>
<feature type="transmembrane region" description="Helical" evidence="2">
    <location>
        <begin position="16"/>
        <end position="40"/>
    </location>
</feature>
<feature type="region of interest" description="Disordered" evidence="1">
    <location>
        <begin position="428"/>
        <end position="448"/>
    </location>
</feature>
<dbReference type="WBParaSite" id="ASIM_0001656101-mRNA-1">
    <property type="protein sequence ID" value="ASIM_0001656101-mRNA-1"/>
    <property type="gene ID" value="ASIM_0001656101"/>
</dbReference>
<evidence type="ECO:0000256" key="1">
    <source>
        <dbReference type="SAM" id="MobiDB-lite"/>
    </source>
</evidence>
<keyword evidence="2" id="KW-1133">Transmembrane helix</keyword>
<protein>
    <submittedName>
        <fullName evidence="5">G_PROTEIN_RECEP_F1_2 domain-containing protein</fullName>
    </submittedName>
</protein>
<dbReference type="Proteomes" id="UP000267096">
    <property type="component" value="Unassembled WGS sequence"/>
</dbReference>
<feature type="transmembrane region" description="Helical" evidence="2">
    <location>
        <begin position="155"/>
        <end position="175"/>
    </location>
</feature>
<gene>
    <name evidence="3" type="ORF">ASIM_LOCUS15968</name>
</gene>
<evidence type="ECO:0000313" key="4">
    <source>
        <dbReference type="Proteomes" id="UP000267096"/>
    </source>
</evidence>
<organism evidence="5">
    <name type="scientific">Anisakis simplex</name>
    <name type="common">Herring worm</name>
    <dbReference type="NCBI Taxonomy" id="6269"/>
    <lineage>
        <taxon>Eukaryota</taxon>
        <taxon>Metazoa</taxon>
        <taxon>Ecdysozoa</taxon>
        <taxon>Nematoda</taxon>
        <taxon>Chromadorea</taxon>
        <taxon>Rhabditida</taxon>
        <taxon>Spirurina</taxon>
        <taxon>Ascaridomorpha</taxon>
        <taxon>Ascaridoidea</taxon>
        <taxon>Anisakidae</taxon>
        <taxon>Anisakis</taxon>
        <taxon>Anisakis simplex complex</taxon>
    </lineage>
</organism>
<reference evidence="3 4" key="2">
    <citation type="submission" date="2018-11" db="EMBL/GenBank/DDBJ databases">
        <authorList>
            <consortium name="Pathogen Informatics"/>
        </authorList>
    </citation>
    <scope>NUCLEOTIDE SEQUENCE [LARGE SCALE GENOMIC DNA]</scope>
</reference>
<keyword evidence="4" id="KW-1185">Reference proteome</keyword>
<reference evidence="5" key="1">
    <citation type="submission" date="2017-02" db="UniProtKB">
        <authorList>
            <consortium name="WormBaseParasite"/>
        </authorList>
    </citation>
    <scope>IDENTIFICATION</scope>
</reference>
<keyword evidence="2" id="KW-0472">Membrane</keyword>
<name>A0A0M3K6H0_ANISI</name>
<evidence type="ECO:0000313" key="3">
    <source>
        <dbReference type="EMBL" id="VDK56545.1"/>
    </source>
</evidence>
<evidence type="ECO:0000313" key="5">
    <source>
        <dbReference type="WBParaSite" id="ASIM_0001656101-mRNA-1"/>
    </source>
</evidence>
<dbReference type="OrthoDB" id="10673737at2759"/>
<feature type="transmembrane region" description="Helical" evidence="2">
    <location>
        <begin position="115"/>
        <end position="135"/>
    </location>
</feature>
<proteinExistence type="predicted"/>
<feature type="transmembrane region" description="Helical" evidence="2">
    <location>
        <begin position="195"/>
        <end position="220"/>
    </location>
</feature>
<accession>A0A0M3K6H0</accession>
<dbReference type="AlphaFoldDB" id="A0A0M3K6H0"/>
<sequence>MMHDQPREDTTLERNYLLTALVIVVAYWYIMGCTICLILSTICRPTSKESRRRRALTTSPSILICFLAVIKIVFGITILIFTFMSGSLKCKTFETLAFVSNQSLALFHIAESDPLMTLAAMALQSLPFIHIPFMLLTISNEFANVNAATARCIKIWLYVNELIITIAYGCTAIATDQQLSDFNKSISALCVLDSKYWRVGLACTYCMSAICPLSVFVSFARDCRISRNRKRVANQKREATFSESCETAESTSSFPLKTAIEPDDDEYTAEVYITPENSNGKYEFATLYEMHPYQNAVLVIAHEFQPLVLNRKCGGTLHLRNLRSTQWVALRILMSCVDINVYPHEFLIPPGRTASVRIWKLIQLFSKADVSVSPEATFEKKCNLLCQWFLAGSECPPCNSKMIWRRPYRAPRNRWSHRFIDVYFESDCTRSSGSKDEEVTNSNTNDDK</sequence>
<feature type="transmembrane region" description="Helical" evidence="2">
    <location>
        <begin position="61"/>
        <end position="84"/>
    </location>
</feature>